<dbReference type="Gene3D" id="1.20.120.920">
    <property type="entry name" value="CRISPR-associated endonuclease Cas1, C-terminal domain"/>
    <property type="match status" value="1"/>
</dbReference>
<dbReference type="Gene3D" id="3.100.10.20">
    <property type="entry name" value="CRISPR-associated endonuclease Cas1, N-terminal domain"/>
    <property type="match status" value="1"/>
</dbReference>
<dbReference type="GO" id="GO:0004519">
    <property type="term" value="F:endonuclease activity"/>
    <property type="evidence" value="ECO:0007669"/>
    <property type="project" value="UniProtKB-KW"/>
</dbReference>
<dbReference type="GO" id="GO:0043571">
    <property type="term" value="P:maintenance of CRISPR repeat elements"/>
    <property type="evidence" value="ECO:0007669"/>
    <property type="project" value="InterPro"/>
</dbReference>
<evidence type="ECO:0000256" key="4">
    <source>
        <dbReference type="ARBA" id="ARBA00022801"/>
    </source>
</evidence>
<dbReference type="EMBL" id="JMIY01000001">
    <property type="protein sequence ID" value="KCZ73385.1"/>
    <property type="molecule type" value="Genomic_DNA"/>
</dbReference>
<evidence type="ECO:0000313" key="8">
    <source>
        <dbReference type="EMBL" id="KCZ73385.1"/>
    </source>
</evidence>
<keyword evidence="6" id="KW-0051">Antiviral defense</keyword>
<dbReference type="InterPro" id="IPR002729">
    <property type="entry name" value="CRISPR-assoc_Cas1"/>
</dbReference>
<evidence type="ECO:0000256" key="2">
    <source>
        <dbReference type="ARBA" id="ARBA00022723"/>
    </source>
</evidence>
<dbReference type="GO" id="GO:0016787">
    <property type="term" value="F:hydrolase activity"/>
    <property type="evidence" value="ECO:0007669"/>
    <property type="project" value="UniProtKB-KW"/>
</dbReference>
<keyword evidence="5" id="KW-0460">Magnesium</keyword>
<sequence length="108" mass="12047">MVVSGEHNITTGAIRLLLENGIDIVILDSFGNPAGYILPCGKSRQTPEGCIISNKFKKQYAGAILTRLEQEYSYESKKRSFSEIIDLQAEKLATAILETGKYTPFIYR</sequence>
<dbReference type="Pfam" id="PF01867">
    <property type="entry name" value="Cas_Cas1"/>
    <property type="match status" value="1"/>
</dbReference>
<organism evidence="8 9">
    <name type="scientific">Candidatus Methanoperedens nitratireducens</name>
    <dbReference type="NCBI Taxonomy" id="1392998"/>
    <lineage>
        <taxon>Archaea</taxon>
        <taxon>Methanobacteriati</taxon>
        <taxon>Methanobacteriota</taxon>
        <taxon>Stenosarchaea group</taxon>
        <taxon>Methanomicrobia</taxon>
        <taxon>Methanosarcinales</taxon>
        <taxon>ANME-2 cluster</taxon>
        <taxon>Candidatus Methanoperedentaceae</taxon>
        <taxon>Candidatus Methanoperedens</taxon>
    </lineage>
</organism>
<reference evidence="8 9" key="1">
    <citation type="journal article" date="2013" name="Nature">
        <title>Anaerobic oxidation of methane coupled to nitrate reduction in a novel archaeal lineage.</title>
        <authorList>
            <person name="Haroon M.F."/>
            <person name="Hu S."/>
            <person name="Shi Y."/>
            <person name="Imelfort M."/>
            <person name="Keller J."/>
            <person name="Hugenholtz P."/>
            <person name="Yuan Z."/>
            <person name="Tyson G.W."/>
        </authorList>
    </citation>
    <scope>NUCLEOTIDE SEQUENCE [LARGE SCALE GENOMIC DNA]</scope>
    <source>
        <strain evidence="8 9">ANME-2d</strain>
    </source>
</reference>
<keyword evidence="4" id="KW-0378">Hydrolase</keyword>
<dbReference type="Proteomes" id="UP000027153">
    <property type="component" value="Unassembled WGS sequence"/>
</dbReference>
<comment type="caution">
    <text evidence="8">The sequence shown here is derived from an EMBL/GenBank/DDBJ whole genome shotgun (WGS) entry which is preliminary data.</text>
</comment>
<keyword evidence="1" id="KW-0540">Nuclease</keyword>
<proteinExistence type="predicted"/>
<keyword evidence="3" id="KW-0255">Endonuclease</keyword>
<evidence type="ECO:0000256" key="7">
    <source>
        <dbReference type="ARBA" id="ARBA00023125"/>
    </source>
</evidence>
<evidence type="ECO:0000313" key="9">
    <source>
        <dbReference type="Proteomes" id="UP000027153"/>
    </source>
</evidence>
<gene>
    <name evidence="8" type="ORF">ANME2D_00451</name>
</gene>
<keyword evidence="2" id="KW-0479">Metal-binding</keyword>
<dbReference type="InterPro" id="IPR042211">
    <property type="entry name" value="CRISPR-assoc_Cas1_N"/>
</dbReference>
<dbReference type="GO" id="GO:0051607">
    <property type="term" value="P:defense response to virus"/>
    <property type="evidence" value="ECO:0007669"/>
    <property type="project" value="UniProtKB-KW"/>
</dbReference>
<dbReference type="GO" id="GO:0003677">
    <property type="term" value="F:DNA binding"/>
    <property type="evidence" value="ECO:0007669"/>
    <property type="project" value="UniProtKB-KW"/>
</dbReference>
<evidence type="ECO:0000256" key="3">
    <source>
        <dbReference type="ARBA" id="ARBA00022759"/>
    </source>
</evidence>
<dbReference type="AlphaFoldDB" id="A0A062VDV9"/>
<protein>
    <submittedName>
        <fullName evidence="8">Uncharacterized protein predicted to be involved in DNA repair</fullName>
    </submittedName>
</protein>
<evidence type="ECO:0000256" key="1">
    <source>
        <dbReference type="ARBA" id="ARBA00022722"/>
    </source>
</evidence>
<dbReference type="InterPro" id="IPR042206">
    <property type="entry name" value="CRISPR-assoc_Cas1_C"/>
</dbReference>
<evidence type="ECO:0000256" key="5">
    <source>
        <dbReference type="ARBA" id="ARBA00022842"/>
    </source>
</evidence>
<accession>A0A062VDV9</accession>
<keyword evidence="7" id="KW-0238">DNA-binding</keyword>
<dbReference type="GO" id="GO:0046872">
    <property type="term" value="F:metal ion binding"/>
    <property type="evidence" value="ECO:0007669"/>
    <property type="project" value="UniProtKB-KW"/>
</dbReference>
<evidence type="ECO:0000256" key="6">
    <source>
        <dbReference type="ARBA" id="ARBA00023118"/>
    </source>
</evidence>
<name>A0A062VDV9_9EURY</name>
<keyword evidence="9" id="KW-1185">Reference proteome</keyword>